<dbReference type="Pfam" id="PF01832">
    <property type="entry name" value="Glucosaminidase"/>
    <property type="match status" value="1"/>
</dbReference>
<gene>
    <name evidence="4" type="ORF">LMG18101_03939</name>
</gene>
<dbReference type="Proteomes" id="UP001189757">
    <property type="component" value="Unassembled WGS sequence"/>
</dbReference>
<protein>
    <recommendedName>
        <fullName evidence="3">Mannosyl-glycoprotein endo-beta-N-acetylglucosamidase-like domain-containing protein</fullName>
    </recommendedName>
</protein>
<dbReference type="InterPro" id="IPR013377">
    <property type="entry name" value="FlgJ"/>
</dbReference>
<sequence length="266" mass="28209">MSMSLRDIALRSTPSTPSAAPAPSVAQASLAAGARSRASAASFGSLYTSLSRDINGSIRNGFERTSTSQLSSQAVQWHEAMRMRNEAAKAERTTNGKALTSAAFVTTAGPVDPDRQAFLAKIMPHARRAGETLGAAPELIAAHAALESGWGAKPLTNARGETTHNLFGIKATGNWKGASAASTTTEYLGGVATKVVEHFRAYPTYAGAFRDYAALLKNSPRYADALDAGSDARQFARALKRGGYATDPAYENKLVQVVEQVRKLFR</sequence>
<evidence type="ECO:0000313" key="5">
    <source>
        <dbReference type="Proteomes" id="UP001189757"/>
    </source>
</evidence>
<organism evidence="4 5">
    <name type="scientific">Ralstonia flaminis</name>
    <dbReference type="NCBI Taxonomy" id="3058597"/>
    <lineage>
        <taxon>Bacteria</taxon>
        <taxon>Pseudomonadati</taxon>
        <taxon>Pseudomonadota</taxon>
        <taxon>Betaproteobacteria</taxon>
        <taxon>Burkholderiales</taxon>
        <taxon>Burkholderiaceae</taxon>
        <taxon>Ralstonia</taxon>
    </lineage>
</organism>
<accession>A0ABM9K912</accession>
<proteinExistence type="predicted"/>
<dbReference type="PANTHER" id="PTHR33308">
    <property type="entry name" value="PEPTIDOGLYCAN HYDROLASE FLGJ"/>
    <property type="match status" value="1"/>
</dbReference>
<dbReference type="PANTHER" id="PTHR33308:SF9">
    <property type="entry name" value="PEPTIDOGLYCAN HYDROLASE FLGJ"/>
    <property type="match status" value="1"/>
</dbReference>
<dbReference type="NCBIfam" id="TIGR02541">
    <property type="entry name" value="flagell_FlgJ"/>
    <property type="match status" value="1"/>
</dbReference>
<dbReference type="InterPro" id="IPR051056">
    <property type="entry name" value="Glycosyl_Hydrolase_73"/>
</dbReference>
<feature type="region of interest" description="Disordered" evidence="2">
    <location>
        <begin position="1"/>
        <end position="22"/>
    </location>
</feature>
<keyword evidence="1" id="KW-0378">Hydrolase</keyword>
<comment type="caution">
    <text evidence="4">The sequence shown here is derived from an EMBL/GenBank/DDBJ whole genome shotgun (WGS) entry which is preliminary data.</text>
</comment>
<name>A0ABM9K912_9RALS</name>
<dbReference type="RefSeq" id="WP_233176872.1">
    <property type="nucleotide sequence ID" value="NZ_CATZLL010000014.1"/>
</dbReference>
<dbReference type="EMBL" id="CATZLL010000014">
    <property type="protein sequence ID" value="CAJ0819413.1"/>
    <property type="molecule type" value="Genomic_DNA"/>
</dbReference>
<evidence type="ECO:0000256" key="1">
    <source>
        <dbReference type="ARBA" id="ARBA00022801"/>
    </source>
</evidence>
<feature type="domain" description="Mannosyl-glycoprotein endo-beta-N-acetylglucosamidase-like" evidence="3">
    <location>
        <begin position="106"/>
        <end position="266"/>
    </location>
</feature>
<dbReference type="SMART" id="SM00047">
    <property type="entry name" value="LYZ2"/>
    <property type="match status" value="1"/>
</dbReference>
<dbReference type="Gene3D" id="1.10.530.10">
    <property type="match status" value="1"/>
</dbReference>
<evidence type="ECO:0000259" key="3">
    <source>
        <dbReference type="SMART" id="SM00047"/>
    </source>
</evidence>
<keyword evidence="5" id="KW-1185">Reference proteome</keyword>
<dbReference type="InterPro" id="IPR002901">
    <property type="entry name" value="MGlyc_endo_b_GlcNAc-like_dom"/>
</dbReference>
<dbReference type="Gene3D" id="2.10.70.40">
    <property type="entry name" value="peptidoglycan hydrolase"/>
    <property type="match status" value="1"/>
</dbReference>
<feature type="compositionally biased region" description="Low complexity" evidence="2">
    <location>
        <begin position="10"/>
        <end position="22"/>
    </location>
</feature>
<evidence type="ECO:0000256" key="2">
    <source>
        <dbReference type="SAM" id="MobiDB-lite"/>
    </source>
</evidence>
<reference evidence="4 5" key="1">
    <citation type="submission" date="2023-07" db="EMBL/GenBank/DDBJ databases">
        <authorList>
            <person name="Peeters C."/>
        </authorList>
    </citation>
    <scope>NUCLEOTIDE SEQUENCE [LARGE SCALE GENOMIC DNA]</scope>
    <source>
        <strain evidence="4 5">LMG 18101</strain>
    </source>
</reference>
<evidence type="ECO:0000313" key="4">
    <source>
        <dbReference type="EMBL" id="CAJ0819413.1"/>
    </source>
</evidence>